<proteinExistence type="inferred from homology"/>
<dbReference type="Gene3D" id="3.40.190.290">
    <property type="match status" value="1"/>
</dbReference>
<accession>A0A7W6NKD4</accession>
<dbReference type="AlphaFoldDB" id="A0A7W6NKD4"/>
<dbReference type="SUPFAM" id="SSF46785">
    <property type="entry name" value="Winged helix' DNA-binding domain"/>
    <property type="match status" value="1"/>
</dbReference>
<reference evidence="6 7" key="1">
    <citation type="submission" date="2020-08" db="EMBL/GenBank/DDBJ databases">
        <title>Genomic Encyclopedia of Type Strains, Phase IV (KMG-IV): sequencing the most valuable type-strain genomes for metagenomic binning, comparative biology and taxonomic classification.</title>
        <authorList>
            <person name="Goeker M."/>
        </authorList>
    </citation>
    <scope>NUCLEOTIDE SEQUENCE [LARGE SCALE GENOMIC DNA]</scope>
    <source>
        <strain evidence="6 7">DSM 29853</strain>
    </source>
</reference>
<dbReference type="GO" id="GO:0003677">
    <property type="term" value="F:DNA binding"/>
    <property type="evidence" value="ECO:0007669"/>
    <property type="project" value="UniProtKB-KW"/>
</dbReference>
<dbReference type="InterPro" id="IPR036388">
    <property type="entry name" value="WH-like_DNA-bd_sf"/>
</dbReference>
<dbReference type="InterPro" id="IPR036390">
    <property type="entry name" value="WH_DNA-bd_sf"/>
</dbReference>
<evidence type="ECO:0000256" key="2">
    <source>
        <dbReference type="ARBA" id="ARBA00023015"/>
    </source>
</evidence>
<dbReference type="SUPFAM" id="SSF53850">
    <property type="entry name" value="Periplasmic binding protein-like II"/>
    <property type="match status" value="1"/>
</dbReference>
<keyword evidence="7" id="KW-1185">Reference proteome</keyword>
<keyword evidence="2" id="KW-0805">Transcription regulation</keyword>
<dbReference type="Pfam" id="PF00126">
    <property type="entry name" value="HTH_1"/>
    <property type="match status" value="1"/>
</dbReference>
<evidence type="ECO:0000256" key="3">
    <source>
        <dbReference type="ARBA" id="ARBA00023125"/>
    </source>
</evidence>
<sequence>MYDWASIRDFLLTARLGSTLKAAQALGVNQTTVMRRLRQLEADLGLSLFHRHQQGYRLSAEGQELLPLAEEMERQAEALGAKARERGRQLKGTLSITATELAAVRLLAPALPAIRQQFPDVSVKIVTTDARLDLQRGEADIAIRAGGANEQPGIVRQRLPDSVWAIYGGMALLETMGEPAEEAALARYPVIAGDGPLALAEPLVWLERQAGEGAVVHRSNSLPGLLAATKAGLGLCALPALAAGMEDGLGLCGALRRFPSPVWLCYHETRKADPVLRPVAAFLTQQIRQKRQLLEGS</sequence>
<dbReference type="InterPro" id="IPR050176">
    <property type="entry name" value="LTTR"/>
</dbReference>
<dbReference type="Gene3D" id="1.10.10.10">
    <property type="entry name" value="Winged helix-like DNA-binding domain superfamily/Winged helix DNA-binding domain"/>
    <property type="match status" value="1"/>
</dbReference>
<keyword evidence="4" id="KW-0804">Transcription</keyword>
<organism evidence="6 7">
    <name type="scientific">Gellertiella hungarica</name>
    <dbReference type="NCBI Taxonomy" id="1572859"/>
    <lineage>
        <taxon>Bacteria</taxon>
        <taxon>Pseudomonadati</taxon>
        <taxon>Pseudomonadota</taxon>
        <taxon>Alphaproteobacteria</taxon>
        <taxon>Hyphomicrobiales</taxon>
        <taxon>Rhizobiaceae</taxon>
        <taxon>Gellertiella</taxon>
    </lineage>
</organism>
<gene>
    <name evidence="6" type="ORF">GGR23_001950</name>
</gene>
<dbReference type="EMBL" id="JACIEZ010000003">
    <property type="protein sequence ID" value="MBB4064763.1"/>
    <property type="molecule type" value="Genomic_DNA"/>
</dbReference>
<dbReference type="PANTHER" id="PTHR30579:SF3">
    <property type="entry name" value="TRANSCRIPTIONAL REGULATORY PROTEIN"/>
    <property type="match status" value="1"/>
</dbReference>
<evidence type="ECO:0000313" key="7">
    <source>
        <dbReference type="Proteomes" id="UP000528286"/>
    </source>
</evidence>
<dbReference type="RefSeq" id="WP_183366054.1">
    <property type="nucleotide sequence ID" value="NZ_JACIEZ010000003.1"/>
</dbReference>
<dbReference type="Pfam" id="PF03466">
    <property type="entry name" value="LysR_substrate"/>
    <property type="match status" value="1"/>
</dbReference>
<evidence type="ECO:0000256" key="4">
    <source>
        <dbReference type="ARBA" id="ARBA00023163"/>
    </source>
</evidence>
<evidence type="ECO:0000256" key="1">
    <source>
        <dbReference type="ARBA" id="ARBA00009437"/>
    </source>
</evidence>
<comment type="similarity">
    <text evidence="1">Belongs to the LysR transcriptional regulatory family.</text>
</comment>
<keyword evidence="3 6" id="KW-0238">DNA-binding</keyword>
<dbReference type="PROSITE" id="PS50931">
    <property type="entry name" value="HTH_LYSR"/>
    <property type="match status" value="1"/>
</dbReference>
<protein>
    <submittedName>
        <fullName evidence="6">DNA-binding transcriptional LysR family regulator</fullName>
    </submittedName>
</protein>
<dbReference type="PANTHER" id="PTHR30579">
    <property type="entry name" value="TRANSCRIPTIONAL REGULATOR"/>
    <property type="match status" value="1"/>
</dbReference>
<feature type="domain" description="HTH lysR-type" evidence="5">
    <location>
        <begin position="1"/>
        <end position="59"/>
    </location>
</feature>
<dbReference type="Proteomes" id="UP000528286">
    <property type="component" value="Unassembled WGS sequence"/>
</dbReference>
<comment type="caution">
    <text evidence="6">The sequence shown here is derived from an EMBL/GenBank/DDBJ whole genome shotgun (WGS) entry which is preliminary data.</text>
</comment>
<name>A0A7W6NKD4_9HYPH</name>
<evidence type="ECO:0000259" key="5">
    <source>
        <dbReference type="PROSITE" id="PS50931"/>
    </source>
</evidence>
<evidence type="ECO:0000313" key="6">
    <source>
        <dbReference type="EMBL" id="MBB4064763.1"/>
    </source>
</evidence>
<dbReference type="InterPro" id="IPR000847">
    <property type="entry name" value="LysR_HTH_N"/>
</dbReference>
<dbReference type="GO" id="GO:0003700">
    <property type="term" value="F:DNA-binding transcription factor activity"/>
    <property type="evidence" value="ECO:0007669"/>
    <property type="project" value="InterPro"/>
</dbReference>
<dbReference type="InterPro" id="IPR005119">
    <property type="entry name" value="LysR_subst-bd"/>
</dbReference>